<dbReference type="RefSeq" id="WP_104002180.1">
    <property type="nucleotide sequence ID" value="NZ_FNVQ01000001.1"/>
</dbReference>
<feature type="domain" description="Helicase C-terminal" evidence="11">
    <location>
        <begin position="478"/>
        <end position="646"/>
    </location>
</feature>
<dbReference type="AlphaFoldDB" id="A0A1H5X4U5"/>
<accession>A0A1H5X4U5</accession>
<dbReference type="GO" id="GO:0004386">
    <property type="term" value="F:helicase activity"/>
    <property type="evidence" value="ECO:0007669"/>
    <property type="project" value="UniProtKB-UniRule"/>
</dbReference>
<feature type="domain" description="Helicase ATP-binding" evidence="10">
    <location>
        <begin position="165"/>
        <end position="337"/>
    </location>
</feature>
<reference evidence="12 13" key="1">
    <citation type="submission" date="2016-10" db="EMBL/GenBank/DDBJ databases">
        <authorList>
            <person name="de Groot N.N."/>
        </authorList>
    </citation>
    <scope>NUCLEOTIDE SEQUENCE [LARGE SCALE GENOMIC DNA]</scope>
    <source>
        <strain evidence="12 13">DSM 22012</strain>
    </source>
</reference>
<dbReference type="EC" id="3.6.4.-" evidence="9"/>
<evidence type="ECO:0000256" key="5">
    <source>
        <dbReference type="ARBA" id="ARBA00023015"/>
    </source>
</evidence>
<dbReference type="Gene3D" id="3.40.50.300">
    <property type="entry name" value="P-loop containing nucleotide triphosphate hydrolases"/>
    <property type="match status" value="1"/>
</dbReference>
<dbReference type="SMART" id="SM00487">
    <property type="entry name" value="DEXDc"/>
    <property type="match status" value="1"/>
</dbReference>
<gene>
    <name evidence="9" type="primary">rapA</name>
    <name evidence="12" type="ORF">SAMN05444390_1011266</name>
</gene>
<dbReference type="EMBL" id="FNVQ01000001">
    <property type="protein sequence ID" value="SEG06839.1"/>
    <property type="molecule type" value="Genomic_DNA"/>
</dbReference>
<dbReference type="Gene3D" id="3.40.50.10810">
    <property type="entry name" value="Tandem AAA-ATPase domain"/>
    <property type="match status" value="1"/>
</dbReference>
<keyword evidence="3 9" id="KW-0347">Helicase</keyword>
<dbReference type="CDD" id="cd18011">
    <property type="entry name" value="DEXDc_RapA"/>
    <property type="match status" value="1"/>
</dbReference>
<keyword evidence="8 9" id="KW-0804">Transcription</keyword>
<dbReference type="GO" id="GO:0016817">
    <property type="term" value="F:hydrolase activity, acting on acid anhydrides"/>
    <property type="evidence" value="ECO:0007669"/>
    <property type="project" value="InterPro"/>
</dbReference>
<dbReference type="CDD" id="cd18793">
    <property type="entry name" value="SF2_C_SNF"/>
    <property type="match status" value="1"/>
</dbReference>
<dbReference type="PROSITE" id="PS51194">
    <property type="entry name" value="HELICASE_CTER"/>
    <property type="match status" value="1"/>
</dbReference>
<feature type="binding site" evidence="9">
    <location>
        <begin position="178"/>
        <end position="185"/>
    </location>
    <ligand>
        <name>ATP</name>
        <dbReference type="ChEBI" id="CHEBI:30616"/>
    </ligand>
</feature>
<evidence type="ECO:0000256" key="3">
    <source>
        <dbReference type="ARBA" id="ARBA00022806"/>
    </source>
</evidence>
<dbReference type="InterPro" id="IPR049730">
    <property type="entry name" value="SNF2/RAD54-like_C"/>
</dbReference>
<dbReference type="InterPro" id="IPR000330">
    <property type="entry name" value="SNF2_N"/>
</dbReference>
<comment type="function">
    <text evidence="9">Transcription regulator that activates transcription by stimulating RNA polymerase (RNAP) recycling in case of stress conditions such as supercoiled DNA or high salt concentrations. Probably acts by releasing the RNAP, when it is trapped or immobilized on tightly supercoiled DNA. Does not activate transcription on linear DNA. Probably not involved in DNA repair.</text>
</comment>
<keyword evidence="7 9" id="KW-0010">Activator</keyword>
<protein>
    <recommendedName>
        <fullName evidence="9">RNA polymerase-associated protein RapA</fullName>
        <ecNumber evidence="9">3.6.4.-</ecNumber>
    </recommendedName>
    <alternativeName>
        <fullName evidence="9">ATP-dependent helicase HepA</fullName>
    </alternativeName>
</protein>
<keyword evidence="2 9" id="KW-0378">Hydrolase</keyword>
<dbReference type="OrthoDB" id="9814088at2"/>
<dbReference type="InterPro" id="IPR040766">
    <property type="entry name" value="Tudor_2_RapA"/>
</dbReference>
<dbReference type="Gene3D" id="2.30.30.930">
    <property type="match status" value="1"/>
</dbReference>
<dbReference type="Proteomes" id="UP000236745">
    <property type="component" value="Unassembled WGS sequence"/>
</dbReference>
<name>A0A1H5X4U5_9GAMM</name>
<evidence type="ECO:0000256" key="7">
    <source>
        <dbReference type="ARBA" id="ARBA00023159"/>
    </source>
</evidence>
<dbReference type="HAMAP" id="MF_01821">
    <property type="entry name" value="Helicase_RapA"/>
    <property type="match status" value="1"/>
</dbReference>
<sequence>MSNEQFVPGQRWISNTEADLGLGIVIECLNRRVEIGFPAVLEQRTYAMDNAPLSRVIYEPGETVNNHHGEALEIQERLENRGCFIYRCIDQSGTEVILPEPDLDSAVHFSRPEQRMLAGQIDRHGLFKLRVRTLEHHHRLMSSPVHGLLGARVQLLPHQFHIAVELSSREHPRALLADEVGLGKTIEAGLVLHQRLISSRASRVLVVVPDNLVHQWLVELMRRFNLMFTLLDEARCEALLEDLYAGNPFESAQLILCPLSLLTHRDARLNQALRADWDLMVVDEAHHLGWSPEASSHGYQCIEALAKQIPGVLLLTATPEQLGPEGHFARLRLLDPERYHDLEAFKQESDRFHHLSHTIAPLLEEGGVDLLAADSRIQKEIIGWLGEEALGNWLALPTEKREQGLSVLIAQLVDRHGTGRVLFRNTRESVKGFPKRLLDAVPLEAPAVYEAEAPTAALEKALRPEKLLGSDWVDVDPRVEWLVNWLRTNKREKALVICAESSTAVALEEYLNLREGIRTAAFHEGMSLINRDRAAAYFADLELGAQVLICSEIGSEGRNFQFASHLVLFDLPLSPDLLEQRIGRLDRIGQRNDVQIHVPYYQDSAVGVLLDWYDSGLEAFTRVCASGEAIYHKFAEDLHTCLTDPLNADGLSQLIDETRDARIELESKVAAGRDRLLELGSCNSERAAELTQAVSDAEVSDELQSYAEKLFDRFGVDTQPHGEDGLVLHMGEHMLTQLPGLGDEGLTLTFNRERALSREDIEYMSWEHPLLAGTMELVLRGEYGNNSLCTLKLPPLPAGTLLLEAIYQPRTTAPRSYQLERYLPKGLVRVLVGPNGQNLAAALGHDPLNKLAETVSRNASQNMVRLARDQIVEQIKQADGHAGKELKPLIDAALEKMNAEQGAEVERLKALAAVNSGIHPEEVDALQARQDAMQAALSKAELKLDALRVFLVRE</sequence>
<dbReference type="InterPro" id="IPR027417">
    <property type="entry name" value="P-loop_NTPase"/>
</dbReference>
<dbReference type="Gene3D" id="6.10.140.2230">
    <property type="match status" value="1"/>
</dbReference>
<keyword evidence="6 9" id="KW-0238">DNA-binding</keyword>
<dbReference type="PROSITE" id="PS51192">
    <property type="entry name" value="HELICASE_ATP_BIND_1"/>
    <property type="match status" value="1"/>
</dbReference>
<evidence type="ECO:0000256" key="1">
    <source>
        <dbReference type="ARBA" id="ARBA00022741"/>
    </source>
</evidence>
<organism evidence="12 13">
    <name type="scientific">Marinobacterium lutimaris</name>
    <dbReference type="NCBI Taxonomy" id="568106"/>
    <lineage>
        <taxon>Bacteria</taxon>
        <taxon>Pseudomonadati</taxon>
        <taxon>Pseudomonadota</taxon>
        <taxon>Gammaproteobacteria</taxon>
        <taxon>Oceanospirillales</taxon>
        <taxon>Oceanospirillaceae</taxon>
        <taxon>Marinobacterium</taxon>
    </lineage>
</organism>
<dbReference type="InterPro" id="IPR001650">
    <property type="entry name" value="Helicase_C-like"/>
</dbReference>
<comment type="subunit">
    <text evidence="9">Interacts with the RNAP. Has a higher affinity for the core RNAP than for the holoenzyme. Its ATPase activity is stimulated by binding to RNAP.</text>
</comment>
<dbReference type="GO" id="GO:0005524">
    <property type="term" value="F:ATP binding"/>
    <property type="evidence" value="ECO:0007669"/>
    <property type="project" value="UniProtKB-UniRule"/>
</dbReference>
<dbReference type="InterPro" id="IPR038718">
    <property type="entry name" value="SNF2-like_sf"/>
</dbReference>
<comment type="similarity">
    <text evidence="9">Belongs to the SNF2/RAD54 helicase family. RapA subfamily.</text>
</comment>
<evidence type="ECO:0000256" key="9">
    <source>
        <dbReference type="HAMAP-Rule" id="MF_01821"/>
    </source>
</evidence>
<proteinExistence type="inferred from homology"/>
<evidence type="ECO:0000256" key="4">
    <source>
        <dbReference type="ARBA" id="ARBA00022840"/>
    </source>
</evidence>
<evidence type="ECO:0000256" key="6">
    <source>
        <dbReference type="ARBA" id="ARBA00023125"/>
    </source>
</evidence>
<keyword evidence="5 9" id="KW-0805">Transcription regulation</keyword>
<dbReference type="InterPro" id="IPR022737">
    <property type="entry name" value="RapA_C"/>
</dbReference>
<dbReference type="SUPFAM" id="SSF52540">
    <property type="entry name" value="P-loop containing nucleoside triphosphate hydrolases"/>
    <property type="match status" value="2"/>
</dbReference>
<dbReference type="NCBIfam" id="NF003426">
    <property type="entry name" value="PRK04914.1"/>
    <property type="match status" value="1"/>
</dbReference>
<dbReference type="Pfam" id="PF00176">
    <property type="entry name" value="SNF2-rel_dom"/>
    <property type="match status" value="1"/>
</dbReference>
<keyword evidence="4 9" id="KW-0067">ATP-binding</keyword>
<evidence type="ECO:0000313" key="13">
    <source>
        <dbReference type="Proteomes" id="UP000236745"/>
    </source>
</evidence>
<dbReference type="Gene3D" id="2.30.30.140">
    <property type="match status" value="1"/>
</dbReference>
<evidence type="ECO:0000259" key="11">
    <source>
        <dbReference type="PROSITE" id="PS51194"/>
    </source>
</evidence>
<dbReference type="Pfam" id="PF18337">
    <property type="entry name" value="Tudor_RapA"/>
    <property type="match status" value="1"/>
</dbReference>
<dbReference type="GO" id="GO:0003677">
    <property type="term" value="F:DNA binding"/>
    <property type="evidence" value="ECO:0007669"/>
    <property type="project" value="UniProtKB-KW"/>
</dbReference>
<evidence type="ECO:0000256" key="8">
    <source>
        <dbReference type="ARBA" id="ARBA00023163"/>
    </source>
</evidence>
<dbReference type="InterPro" id="IPR040765">
    <property type="entry name" value="Tudor_1_RapA"/>
</dbReference>
<dbReference type="SMART" id="SM00490">
    <property type="entry name" value="HELICc"/>
    <property type="match status" value="1"/>
</dbReference>
<dbReference type="GO" id="GO:0006355">
    <property type="term" value="P:regulation of DNA-templated transcription"/>
    <property type="evidence" value="ECO:0007669"/>
    <property type="project" value="UniProtKB-UniRule"/>
</dbReference>
<dbReference type="Gene3D" id="6.10.140.1500">
    <property type="match status" value="1"/>
</dbReference>
<dbReference type="InterPro" id="IPR023949">
    <property type="entry name" value="Helicase_RapA"/>
</dbReference>
<dbReference type="Pfam" id="PF18339">
    <property type="entry name" value="Tudor_1_RapA"/>
    <property type="match status" value="1"/>
</dbReference>
<feature type="short sequence motif" description="DEAH box" evidence="9">
    <location>
        <begin position="283"/>
        <end position="286"/>
    </location>
</feature>
<evidence type="ECO:0000256" key="2">
    <source>
        <dbReference type="ARBA" id="ARBA00022801"/>
    </source>
</evidence>
<dbReference type="Pfam" id="PF00271">
    <property type="entry name" value="Helicase_C"/>
    <property type="match status" value="1"/>
</dbReference>
<dbReference type="Gene3D" id="3.30.360.80">
    <property type="match status" value="1"/>
</dbReference>
<dbReference type="PANTHER" id="PTHR45766">
    <property type="entry name" value="DNA ANNEALING HELICASE AND ENDONUCLEASE ZRANB3 FAMILY MEMBER"/>
    <property type="match status" value="1"/>
</dbReference>
<dbReference type="Pfam" id="PF12137">
    <property type="entry name" value="RapA_C"/>
    <property type="match status" value="1"/>
</dbReference>
<keyword evidence="1 9" id="KW-0547">Nucleotide-binding</keyword>
<evidence type="ECO:0000313" key="12">
    <source>
        <dbReference type="EMBL" id="SEG06839.1"/>
    </source>
</evidence>
<dbReference type="InterPro" id="IPR014001">
    <property type="entry name" value="Helicase_ATP-bd"/>
</dbReference>
<evidence type="ECO:0000259" key="10">
    <source>
        <dbReference type="PROSITE" id="PS51192"/>
    </source>
</evidence>
<dbReference type="PANTHER" id="PTHR45766:SF6">
    <property type="entry name" value="SWI_SNF-RELATED MATRIX-ASSOCIATED ACTIN-DEPENDENT REGULATOR OF CHROMATIN SUBFAMILY A-LIKE PROTEIN 1"/>
    <property type="match status" value="1"/>
</dbReference>
<keyword evidence="13" id="KW-1185">Reference proteome</keyword>
<dbReference type="InterPro" id="IPR057342">
    <property type="entry name" value="DEXDc_RapA"/>
</dbReference>